<keyword evidence="6" id="KW-0436">Ligase</keyword>
<sequence length="191" mass="20898">MDAMTPDSFTDLKRQARKQSLDARKAATREARASAATRLWAQLRETRGVVIAGYMPKGSEVSPLTAMRALWRDNTICVPVVTAEGAPLRFREWWPGCPTEEGAFGVEIPTEGGWRVPDILIVPLVAFDAGCNRLGYGGGFYDRTLAGLANARTIGLAVEAQRLVQVPREANDRALDYVVTESGVHRRPGTE</sequence>
<dbReference type="GO" id="GO:0005524">
    <property type="term" value="F:ATP binding"/>
    <property type="evidence" value="ECO:0007669"/>
    <property type="project" value="UniProtKB-KW"/>
</dbReference>
<comment type="caution">
    <text evidence="6">The sequence shown here is derived from an EMBL/GenBank/DDBJ whole genome shotgun (WGS) entry which is preliminary data.</text>
</comment>
<dbReference type="EMBL" id="JYFE01000040">
    <property type="protein sequence ID" value="KIT16169.1"/>
    <property type="molecule type" value="Genomic_DNA"/>
</dbReference>
<comment type="catalytic activity">
    <reaction evidence="5">
        <text>(6S)-5-formyl-5,6,7,8-tetrahydrofolate + ATP = (6R)-5,10-methenyltetrahydrofolate + ADP + phosphate</text>
        <dbReference type="Rhea" id="RHEA:10488"/>
        <dbReference type="ChEBI" id="CHEBI:30616"/>
        <dbReference type="ChEBI" id="CHEBI:43474"/>
        <dbReference type="ChEBI" id="CHEBI:57455"/>
        <dbReference type="ChEBI" id="CHEBI:57457"/>
        <dbReference type="ChEBI" id="CHEBI:456216"/>
        <dbReference type="EC" id="6.3.3.2"/>
    </reaction>
</comment>
<feature type="binding site" evidence="4">
    <location>
        <position position="60"/>
    </location>
    <ligand>
        <name>substrate</name>
    </ligand>
</feature>
<evidence type="ECO:0000256" key="3">
    <source>
        <dbReference type="ARBA" id="ARBA00022840"/>
    </source>
</evidence>
<feature type="binding site" evidence="4">
    <location>
        <begin position="13"/>
        <end position="17"/>
    </location>
    <ligand>
        <name>ATP</name>
        <dbReference type="ChEBI" id="CHEBI:30616"/>
    </ligand>
</feature>
<dbReference type="SUPFAM" id="SSF100950">
    <property type="entry name" value="NagB/RpiA/CoA transferase-like"/>
    <property type="match status" value="1"/>
</dbReference>
<gene>
    <name evidence="6" type="ORF">jaqu_21310</name>
</gene>
<dbReference type="Gene3D" id="3.40.50.10420">
    <property type="entry name" value="NagB/RpiA/CoA transferase-like"/>
    <property type="match status" value="1"/>
</dbReference>
<dbReference type="PATRIC" id="fig|935700.4.peg.2197"/>
<evidence type="ECO:0000313" key="7">
    <source>
        <dbReference type="Proteomes" id="UP000032232"/>
    </source>
</evidence>
<evidence type="ECO:0000256" key="5">
    <source>
        <dbReference type="RuleBase" id="RU361279"/>
    </source>
</evidence>
<dbReference type="GO" id="GO:0046872">
    <property type="term" value="F:metal ion binding"/>
    <property type="evidence" value="ECO:0007669"/>
    <property type="project" value="UniProtKB-KW"/>
</dbReference>
<protein>
    <recommendedName>
        <fullName evidence="5">5-formyltetrahydrofolate cyclo-ligase</fullName>
        <ecNumber evidence="5">6.3.3.2</ecNumber>
    </recommendedName>
</protein>
<organism evidence="6 7">
    <name type="scientific">Jannaschia aquimarina</name>
    <dbReference type="NCBI Taxonomy" id="935700"/>
    <lineage>
        <taxon>Bacteria</taxon>
        <taxon>Pseudomonadati</taxon>
        <taxon>Pseudomonadota</taxon>
        <taxon>Alphaproteobacteria</taxon>
        <taxon>Rhodobacterales</taxon>
        <taxon>Roseobacteraceae</taxon>
        <taxon>Jannaschia</taxon>
    </lineage>
</organism>
<keyword evidence="2 4" id="KW-0547">Nucleotide-binding</keyword>
<keyword evidence="5" id="KW-0479">Metal-binding</keyword>
<dbReference type="Proteomes" id="UP000032232">
    <property type="component" value="Unassembled WGS sequence"/>
</dbReference>
<proteinExistence type="inferred from homology"/>
<dbReference type="InterPro" id="IPR024185">
    <property type="entry name" value="FTHF_cligase-like_sf"/>
</dbReference>
<dbReference type="PIRSF" id="PIRSF006806">
    <property type="entry name" value="FTHF_cligase"/>
    <property type="match status" value="1"/>
</dbReference>
<dbReference type="GO" id="GO:0009396">
    <property type="term" value="P:folic acid-containing compound biosynthetic process"/>
    <property type="evidence" value="ECO:0007669"/>
    <property type="project" value="TreeGrafter"/>
</dbReference>
<evidence type="ECO:0000313" key="6">
    <source>
        <dbReference type="EMBL" id="KIT16169.1"/>
    </source>
</evidence>
<dbReference type="RefSeq" id="WP_236687832.1">
    <property type="nucleotide sequence ID" value="NZ_FZPF01000013.1"/>
</dbReference>
<keyword evidence="7" id="KW-1185">Reference proteome</keyword>
<dbReference type="GO" id="GO:0030272">
    <property type="term" value="F:5-formyltetrahydrofolate cyclo-ligase activity"/>
    <property type="evidence" value="ECO:0007669"/>
    <property type="project" value="UniProtKB-EC"/>
</dbReference>
<dbReference type="GO" id="GO:0035999">
    <property type="term" value="P:tetrahydrofolate interconversion"/>
    <property type="evidence" value="ECO:0007669"/>
    <property type="project" value="TreeGrafter"/>
</dbReference>
<dbReference type="InterPro" id="IPR037171">
    <property type="entry name" value="NagB/RpiA_transferase-like"/>
</dbReference>
<dbReference type="EC" id="6.3.3.2" evidence="5"/>
<keyword evidence="3 4" id="KW-0067">ATP-binding</keyword>
<dbReference type="STRING" id="935700.jaqu_21310"/>
<comment type="similarity">
    <text evidence="1 5">Belongs to the 5-formyltetrahydrofolate cyclo-ligase family.</text>
</comment>
<dbReference type="PANTHER" id="PTHR23407:SF1">
    <property type="entry name" value="5-FORMYLTETRAHYDROFOLATE CYCLO-LIGASE"/>
    <property type="match status" value="1"/>
</dbReference>
<dbReference type="Pfam" id="PF01812">
    <property type="entry name" value="5-FTHF_cyc-lig"/>
    <property type="match status" value="1"/>
</dbReference>
<dbReference type="NCBIfam" id="TIGR02727">
    <property type="entry name" value="MTHFS_bact"/>
    <property type="match status" value="1"/>
</dbReference>
<comment type="cofactor">
    <cofactor evidence="5">
        <name>Mg(2+)</name>
        <dbReference type="ChEBI" id="CHEBI:18420"/>
    </cofactor>
</comment>
<dbReference type="InterPro" id="IPR002698">
    <property type="entry name" value="FTHF_cligase"/>
</dbReference>
<feature type="binding site" evidence="4">
    <location>
        <begin position="133"/>
        <end position="141"/>
    </location>
    <ligand>
        <name>ATP</name>
        <dbReference type="ChEBI" id="CHEBI:30616"/>
    </ligand>
</feature>
<dbReference type="AlphaFoldDB" id="A0A0D1EEQ1"/>
<accession>A0A0D1EEQ1</accession>
<keyword evidence="5" id="KW-0460">Magnesium</keyword>
<reference evidence="6 7" key="1">
    <citation type="submission" date="2015-02" db="EMBL/GenBank/DDBJ databases">
        <title>Genome Sequence of Jannaschia aquimarina DSM28248, a member of the Roseobacter clade.</title>
        <authorList>
            <person name="Voget S."/>
            <person name="Daniel R."/>
        </authorList>
    </citation>
    <scope>NUCLEOTIDE SEQUENCE [LARGE SCALE GENOMIC DNA]</scope>
    <source>
        <strain evidence="6 7">GSW-M26</strain>
    </source>
</reference>
<name>A0A0D1EEQ1_9RHOB</name>
<feature type="binding site" evidence="4">
    <location>
        <position position="55"/>
    </location>
    <ligand>
        <name>substrate</name>
    </ligand>
</feature>
<evidence type="ECO:0000256" key="1">
    <source>
        <dbReference type="ARBA" id="ARBA00010638"/>
    </source>
</evidence>
<dbReference type="PANTHER" id="PTHR23407">
    <property type="entry name" value="ATPASE INHIBITOR/5-FORMYLTETRAHYDROFOLATE CYCLO-LIGASE"/>
    <property type="match status" value="1"/>
</dbReference>
<evidence type="ECO:0000256" key="4">
    <source>
        <dbReference type="PIRSR" id="PIRSR006806-1"/>
    </source>
</evidence>
<evidence type="ECO:0000256" key="2">
    <source>
        <dbReference type="ARBA" id="ARBA00022741"/>
    </source>
</evidence>